<sequence length="85" mass="10181">MIELLGWIGLVISFALMIYHQYMHSNYEKTYEYISKRYASKVDNIKFPSKDDHLRDAKKFSYYTVFLACILIIMNFLSQQYAADY</sequence>
<feature type="transmembrane region" description="Helical" evidence="1">
    <location>
        <begin position="60"/>
        <end position="78"/>
    </location>
</feature>
<dbReference type="EMBL" id="FODO01000013">
    <property type="protein sequence ID" value="SEO63136.1"/>
    <property type="molecule type" value="Genomic_DNA"/>
</dbReference>
<dbReference type="Proteomes" id="UP000198814">
    <property type="component" value="Unassembled WGS sequence"/>
</dbReference>
<feature type="transmembrane region" description="Helical" evidence="1">
    <location>
        <begin position="6"/>
        <end position="22"/>
    </location>
</feature>
<keyword evidence="1" id="KW-0472">Membrane</keyword>
<gene>
    <name evidence="2" type="ORF">SAMN05216333_113100</name>
</gene>
<evidence type="ECO:0000256" key="1">
    <source>
        <dbReference type="SAM" id="Phobius"/>
    </source>
</evidence>
<evidence type="ECO:0000313" key="2">
    <source>
        <dbReference type="EMBL" id="SEO63136.1"/>
    </source>
</evidence>
<evidence type="ECO:0000313" key="3">
    <source>
        <dbReference type="Proteomes" id="UP000198814"/>
    </source>
</evidence>
<reference evidence="3" key="1">
    <citation type="submission" date="2016-10" db="EMBL/GenBank/DDBJ databases">
        <authorList>
            <person name="Varghese N."/>
            <person name="Submissions S."/>
        </authorList>
    </citation>
    <scope>NUCLEOTIDE SEQUENCE [LARGE SCALE GENOMIC DNA]</scope>
    <source>
        <strain evidence="3">Nm76</strain>
    </source>
</reference>
<keyword evidence="1" id="KW-0812">Transmembrane</keyword>
<proteinExistence type="predicted"/>
<name>A0A1H8R9V5_9PROT</name>
<protein>
    <submittedName>
        <fullName evidence="2">Uncharacterized protein</fullName>
    </submittedName>
</protein>
<dbReference type="AlphaFoldDB" id="A0A1H8R9V5"/>
<organism evidence="2 3">
    <name type="scientific">Nitrosomonas oligotropha</name>
    <dbReference type="NCBI Taxonomy" id="42354"/>
    <lineage>
        <taxon>Bacteria</taxon>
        <taxon>Pseudomonadati</taxon>
        <taxon>Pseudomonadota</taxon>
        <taxon>Betaproteobacteria</taxon>
        <taxon>Nitrosomonadales</taxon>
        <taxon>Nitrosomonadaceae</taxon>
        <taxon>Nitrosomonas</taxon>
    </lineage>
</organism>
<keyword evidence="3" id="KW-1185">Reference proteome</keyword>
<keyword evidence="1" id="KW-1133">Transmembrane helix</keyword>
<accession>A0A1H8R9V5</accession>